<comment type="similarity">
    <text evidence="1">Belongs to the peptidase C1 family.</text>
</comment>
<organism evidence="3 4">
    <name type="scientific">Massilia cavernae</name>
    <dbReference type="NCBI Taxonomy" id="2320864"/>
    <lineage>
        <taxon>Bacteria</taxon>
        <taxon>Pseudomonadati</taxon>
        <taxon>Pseudomonadota</taxon>
        <taxon>Betaproteobacteria</taxon>
        <taxon>Burkholderiales</taxon>
        <taxon>Oxalobacteraceae</taxon>
        <taxon>Telluria group</taxon>
        <taxon>Massilia</taxon>
    </lineage>
</organism>
<dbReference type="GO" id="GO:0008234">
    <property type="term" value="F:cysteine-type peptidase activity"/>
    <property type="evidence" value="ECO:0007669"/>
    <property type="project" value="InterPro"/>
</dbReference>
<proteinExistence type="inferred from homology"/>
<dbReference type="SUPFAM" id="SSF54001">
    <property type="entry name" value="Cysteine proteinases"/>
    <property type="match status" value="1"/>
</dbReference>
<dbReference type="InterPro" id="IPR038765">
    <property type="entry name" value="Papain-like_cys_pep_sf"/>
</dbReference>
<dbReference type="PANTHER" id="PTHR12411">
    <property type="entry name" value="CYSTEINE PROTEASE FAMILY C1-RELATED"/>
    <property type="match status" value="1"/>
</dbReference>
<dbReference type="Gene3D" id="3.90.70.10">
    <property type="entry name" value="Cysteine proteinases"/>
    <property type="match status" value="1"/>
</dbReference>
<evidence type="ECO:0000259" key="2">
    <source>
        <dbReference type="SMART" id="SM00645"/>
    </source>
</evidence>
<dbReference type="AlphaFoldDB" id="A0A418XGY9"/>
<dbReference type="Proteomes" id="UP000284006">
    <property type="component" value="Unassembled WGS sequence"/>
</dbReference>
<gene>
    <name evidence="3" type="ORF">D3872_18245</name>
</gene>
<dbReference type="Pfam" id="PF00112">
    <property type="entry name" value="Peptidase_C1"/>
    <property type="match status" value="1"/>
</dbReference>
<comment type="caution">
    <text evidence="3">The sequence shown here is derived from an EMBL/GenBank/DDBJ whole genome shotgun (WGS) entry which is preliminary data.</text>
</comment>
<evidence type="ECO:0000256" key="1">
    <source>
        <dbReference type="ARBA" id="ARBA00008455"/>
    </source>
</evidence>
<dbReference type="SMART" id="SM00645">
    <property type="entry name" value="Pept_C1"/>
    <property type="match status" value="1"/>
</dbReference>
<dbReference type="InterPro" id="IPR000668">
    <property type="entry name" value="Peptidase_C1A_C"/>
</dbReference>
<evidence type="ECO:0000313" key="3">
    <source>
        <dbReference type="EMBL" id="RJG11711.1"/>
    </source>
</evidence>
<keyword evidence="4" id="KW-1185">Reference proteome</keyword>
<sequence>MIETLVDFSTTLGAIRNQHTRGMCLAFASSDFNQRENGLTDHLSVEYLAHHAAAATPNWATGQGLDIPAVAIALAAPGQPFESAYPYQATQHDQPMKPPPSIDGKLHACVIKQSGAVTHIVVQTLLATKPVCLGMALTDGWFSVQHGIIEYSTSYTNDLHAVLGVGLGLNPATNERFVLIRNSWGESWGNNGHAWLPERFLTTHLVASFIC</sequence>
<protein>
    <recommendedName>
        <fullName evidence="2">Peptidase C1A papain C-terminal domain-containing protein</fullName>
    </recommendedName>
</protein>
<reference evidence="3 4" key="1">
    <citation type="submission" date="2018-09" db="EMBL/GenBank/DDBJ databases">
        <authorList>
            <person name="Zhu H."/>
        </authorList>
    </citation>
    <scope>NUCLEOTIDE SEQUENCE [LARGE SCALE GENOMIC DNA]</scope>
    <source>
        <strain evidence="3 4">K1S02-61</strain>
    </source>
</reference>
<dbReference type="GO" id="GO:0006508">
    <property type="term" value="P:proteolysis"/>
    <property type="evidence" value="ECO:0007669"/>
    <property type="project" value="InterPro"/>
</dbReference>
<dbReference type="InterPro" id="IPR013128">
    <property type="entry name" value="Peptidase_C1A"/>
</dbReference>
<feature type="domain" description="Peptidase C1A papain C-terminal" evidence="2">
    <location>
        <begin position="2"/>
        <end position="209"/>
    </location>
</feature>
<dbReference type="RefSeq" id="WP_119812145.1">
    <property type="nucleotide sequence ID" value="NZ_QYUP01000141.1"/>
</dbReference>
<name>A0A418XGY9_9BURK</name>
<accession>A0A418XGY9</accession>
<evidence type="ECO:0000313" key="4">
    <source>
        <dbReference type="Proteomes" id="UP000284006"/>
    </source>
</evidence>
<dbReference type="OrthoDB" id="1491023at2"/>
<dbReference type="EMBL" id="QYUP01000141">
    <property type="protein sequence ID" value="RJG11711.1"/>
    <property type="molecule type" value="Genomic_DNA"/>
</dbReference>
<dbReference type="CDD" id="cd02619">
    <property type="entry name" value="Peptidase_C1"/>
    <property type="match status" value="1"/>
</dbReference>